<evidence type="ECO:0000256" key="5">
    <source>
        <dbReference type="ARBA" id="ARBA00022860"/>
    </source>
</evidence>
<evidence type="ECO:0000256" key="2">
    <source>
        <dbReference type="ARBA" id="ARBA00005998"/>
    </source>
</evidence>
<dbReference type="PANTHER" id="PTHR10270">
    <property type="entry name" value="SOX TRANSCRIPTION FACTOR"/>
    <property type="match status" value="1"/>
</dbReference>
<evidence type="ECO:0000256" key="4">
    <source>
        <dbReference type="ARBA" id="ARBA00022782"/>
    </source>
</evidence>
<feature type="domain" description="HMG box" evidence="14">
    <location>
        <begin position="213"/>
        <end position="281"/>
    </location>
</feature>
<dbReference type="Pfam" id="PF00505">
    <property type="entry name" value="HMG_box"/>
    <property type="match status" value="1"/>
</dbReference>
<evidence type="ECO:0000256" key="11">
    <source>
        <dbReference type="ARBA" id="ARBA00045821"/>
    </source>
</evidence>
<keyword evidence="16" id="KW-1185">Reference proteome</keyword>
<feature type="DNA-binding region" description="HMG box" evidence="12">
    <location>
        <begin position="213"/>
        <end position="281"/>
    </location>
</feature>
<keyword evidence="4" id="KW-0221">Differentiation</keyword>
<evidence type="ECO:0000313" key="15">
    <source>
        <dbReference type="EMBL" id="KAA0193027.1"/>
    </source>
</evidence>
<keyword evidence="6" id="KW-0726">Sexual differentiation</keyword>
<comment type="subcellular location">
    <subcellularLocation>
        <location evidence="1">Nucleus speckle</location>
    </subcellularLocation>
</comment>
<dbReference type="AlphaFoldDB" id="A0A8E0VJJ1"/>
<feature type="compositionally biased region" description="Polar residues" evidence="13">
    <location>
        <begin position="464"/>
        <end position="478"/>
    </location>
</feature>
<comment type="similarity">
    <text evidence="2">Belongs to the SRY family.</text>
</comment>
<dbReference type="InterPro" id="IPR036910">
    <property type="entry name" value="HMG_box_dom_sf"/>
</dbReference>
<comment type="function">
    <text evidence="11">Transcriptional regulator that controls a genetic switch in male development. It is necessary and sufficient for initiating male sex determination by directing the development of supporting cell precursors (pre-Sertoli cells) as Sertoli rather than granulosa cells. Involved in different aspects of gene regulation including promoter activation or repression. Binds to the DNA consensus sequence 5'-[AT]AACAA[AT]-3'. SRY HMG box recognizes DNA by partial intercalation in the minor groove and promotes DNA bending. Also involved in pre-mRNA splicing. In male adult brain involved in the maintenance of motor functions of dopaminergic neurons.</text>
</comment>
<keyword evidence="8" id="KW-0010">Activator</keyword>
<evidence type="ECO:0000256" key="1">
    <source>
        <dbReference type="ARBA" id="ARBA00004324"/>
    </source>
</evidence>
<reference evidence="15" key="1">
    <citation type="submission" date="2019-05" db="EMBL/GenBank/DDBJ databases">
        <title>Annotation for the trematode Fasciolopsis buski.</title>
        <authorList>
            <person name="Choi Y.-J."/>
        </authorList>
    </citation>
    <scope>NUCLEOTIDE SEQUENCE</scope>
    <source>
        <strain evidence="15">HT</strain>
        <tissue evidence="15">Whole worm</tissue>
    </source>
</reference>
<evidence type="ECO:0000256" key="13">
    <source>
        <dbReference type="SAM" id="MobiDB-lite"/>
    </source>
</evidence>
<evidence type="ECO:0000256" key="9">
    <source>
        <dbReference type="ARBA" id="ARBA00023163"/>
    </source>
</evidence>
<gene>
    <name evidence="15" type="ORF">FBUS_08936</name>
</gene>
<evidence type="ECO:0000256" key="12">
    <source>
        <dbReference type="PROSITE-ProRule" id="PRU00267"/>
    </source>
</evidence>
<keyword evidence="9" id="KW-0804">Transcription</keyword>
<comment type="caution">
    <text evidence="15">The sequence shown here is derived from an EMBL/GenBank/DDBJ whole genome shotgun (WGS) entry which is preliminary data.</text>
</comment>
<evidence type="ECO:0000259" key="14">
    <source>
        <dbReference type="PROSITE" id="PS50118"/>
    </source>
</evidence>
<evidence type="ECO:0000256" key="3">
    <source>
        <dbReference type="ARBA" id="ARBA00019052"/>
    </source>
</evidence>
<dbReference type="GO" id="GO:0000978">
    <property type="term" value="F:RNA polymerase II cis-regulatory region sequence-specific DNA binding"/>
    <property type="evidence" value="ECO:0007669"/>
    <property type="project" value="TreeGrafter"/>
</dbReference>
<keyword evidence="12" id="KW-0539">Nucleus</keyword>
<dbReference type="Gene3D" id="1.10.30.10">
    <property type="entry name" value="High mobility group box domain"/>
    <property type="match status" value="1"/>
</dbReference>
<evidence type="ECO:0000256" key="10">
    <source>
        <dbReference type="ARBA" id="ARBA00032498"/>
    </source>
</evidence>
<organism evidence="15 16">
    <name type="scientific">Fasciolopsis buskii</name>
    <dbReference type="NCBI Taxonomy" id="27845"/>
    <lineage>
        <taxon>Eukaryota</taxon>
        <taxon>Metazoa</taxon>
        <taxon>Spiralia</taxon>
        <taxon>Lophotrochozoa</taxon>
        <taxon>Platyhelminthes</taxon>
        <taxon>Trematoda</taxon>
        <taxon>Digenea</taxon>
        <taxon>Plagiorchiida</taxon>
        <taxon>Echinostomata</taxon>
        <taxon>Echinostomatoidea</taxon>
        <taxon>Fasciolidae</taxon>
        <taxon>Fasciolopsis</taxon>
    </lineage>
</organism>
<dbReference type="Proteomes" id="UP000728185">
    <property type="component" value="Unassembled WGS sequence"/>
</dbReference>
<name>A0A8E0VJJ1_9TREM</name>
<keyword evidence="5" id="KW-0112">Calmodulin-binding</keyword>
<evidence type="ECO:0000313" key="16">
    <source>
        <dbReference type="Proteomes" id="UP000728185"/>
    </source>
</evidence>
<proteinExistence type="inferred from homology"/>
<sequence>MTLKELYLVQETPELWAYQRIQSVMTTMDPYFFSVTGSILSDATTTKLAPTGLLNPVVRRLWFSRSASTSPIKIKLSPKRVSISALASPYKTRRVRPLPVPQVADSPSKRTRHHTNSRSAARVQRQSISSNTIDSSLLSGDLNTDEGAEFQACDLCEHLCQQSLDAWMDHLGEFHPIPVRWPSDRADSLTDEQRLCPYSAVIGSHKRRRPHITPRPLNSFMIFAQYLRRATLQLFPEAHNVHLSQRIGSIWRQLDSELREQYSTEANRLQRLHAIEFPHYKYQPKKRIREPDPDSAGQTTDTHPIGARTLSTPTDLASPAIVGASSEPAVSEWDDVLVGYDSPDGPVAFPYQYPHHTLDSQSITSIANGHHNKISRSLSAGPAQVVTDIVRPGLAYVLHSSELVNKPSVPYIPNTVLCVTSTDYVTNYTGSLESCPDNSIIDLPVVKTEQVDETLTALVSENQLRNDSESGTCRSSSFLGVLPSPTETESQSGGEWLQEKSRPKALEDLLNAPCLFQQESGQLRTLQLEPLTVVTHVSPGMTMPESSDPGHLQLKREEHHLPGSMTPSLSTISPDSSFGQQDSLSVVCTTYWDPQKRPDSHRSPLVVLTSRPGSSHVISNKESVREAPYCPNITWNTTEAMHALGDIAVLIERGLRETGANIDGRLTQIQSSSLPCTAVFVPEEVNRRENLTEFANIDTCGTSPSLEDLSPLILFGGNAQETDNSDCYRIEPPDPIKIEKEEEREPAINSSDKARCLPSISSWTFGGTLNR</sequence>
<keyword evidence="7 12" id="KW-0238">DNA-binding</keyword>
<dbReference type="GO" id="GO:0030154">
    <property type="term" value="P:cell differentiation"/>
    <property type="evidence" value="ECO:0007669"/>
    <property type="project" value="UniProtKB-KW"/>
</dbReference>
<dbReference type="SUPFAM" id="SSF47095">
    <property type="entry name" value="HMG-box"/>
    <property type="match status" value="1"/>
</dbReference>
<dbReference type="GO" id="GO:0001228">
    <property type="term" value="F:DNA-binding transcription activator activity, RNA polymerase II-specific"/>
    <property type="evidence" value="ECO:0007669"/>
    <property type="project" value="TreeGrafter"/>
</dbReference>
<accession>A0A8E0VJJ1</accession>
<dbReference type="GO" id="GO:0016607">
    <property type="term" value="C:nuclear speck"/>
    <property type="evidence" value="ECO:0007669"/>
    <property type="project" value="UniProtKB-SubCell"/>
</dbReference>
<dbReference type="InterPro" id="IPR050140">
    <property type="entry name" value="SRY-related_HMG-box_TF-like"/>
</dbReference>
<protein>
    <recommendedName>
        <fullName evidence="3">Sex-determining region Y protein</fullName>
    </recommendedName>
    <alternativeName>
        <fullName evidence="10">Testis-determining factor</fullName>
    </alternativeName>
</protein>
<feature type="region of interest" description="Disordered" evidence="13">
    <location>
        <begin position="464"/>
        <end position="500"/>
    </location>
</feature>
<dbReference type="EMBL" id="LUCM01005300">
    <property type="protein sequence ID" value="KAA0193027.1"/>
    <property type="molecule type" value="Genomic_DNA"/>
</dbReference>
<evidence type="ECO:0000256" key="7">
    <source>
        <dbReference type="ARBA" id="ARBA00023125"/>
    </source>
</evidence>
<feature type="region of interest" description="Disordered" evidence="13">
    <location>
        <begin position="285"/>
        <end position="318"/>
    </location>
</feature>
<dbReference type="GO" id="GO:0007548">
    <property type="term" value="P:sex differentiation"/>
    <property type="evidence" value="ECO:0007669"/>
    <property type="project" value="UniProtKB-KW"/>
</dbReference>
<evidence type="ECO:0000256" key="8">
    <source>
        <dbReference type="ARBA" id="ARBA00023159"/>
    </source>
</evidence>
<dbReference type="GO" id="GO:0005516">
    <property type="term" value="F:calmodulin binding"/>
    <property type="evidence" value="ECO:0007669"/>
    <property type="project" value="UniProtKB-KW"/>
</dbReference>
<dbReference type="PANTHER" id="PTHR10270:SF161">
    <property type="entry name" value="SEX-DETERMINING REGION Y PROTEIN"/>
    <property type="match status" value="1"/>
</dbReference>
<dbReference type="OrthoDB" id="6247875at2759"/>
<feature type="region of interest" description="Disordered" evidence="13">
    <location>
        <begin position="99"/>
        <end position="128"/>
    </location>
</feature>
<evidence type="ECO:0000256" key="6">
    <source>
        <dbReference type="ARBA" id="ARBA00022928"/>
    </source>
</evidence>
<dbReference type="InterPro" id="IPR009071">
    <property type="entry name" value="HMG_box_dom"/>
</dbReference>
<dbReference type="SMART" id="SM00398">
    <property type="entry name" value="HMG"/>
    <property type="match status" value="1"/>
</dbReference>
<dbReference type="PROSITE" id="PS50118">
    <property type="entry name" value="HMG_BOX_2"/>
    <property type="match status" value="1"/>
</dbReference>